<evidence type="ECO:0000259" key="5">
    <source>
        <dbReference type="PROSITE" id="PS50977"/>
    </source>
</evidence>
<keyword evidence="1" id="KW-0805">Transcription regulation</keyword>
<keyword evidence="7" id="KW-1185">Reference proteome</keyword>
<feature type="domain" description="HTH tetR-type" evidence="5">
    <location>
        <begin position="34"/>
        <end position="94"/>
    </location>
</feature>
<dbReference type="PANTHER" id="PTHR30055">
    <property type="entry name" value="HTH-TYPE TRANSCRIPTIONAL REGULATOR RUTR"/>
    <property type="match status" value="1"/>
</dbReference>
<sequence length="213" mass="23633">MSNNKPSLSTEELKSRYRTPILTAIFEGMPPPPPPELDPYLDAAARCFARYGLSRTSVQDVANEMGYNRATVYRKIGTVDAISRLLFAREVDRFLIILTQREWEPPWPGLIVELMADTIEYVRAHPVVAKLLADEMDSAAVKLATNLASTRDQFIAGFAPPITLGMQIGLLAQRDPEAIAEWIFRMLTSSIALPPVGDLRQVLSEVIVPVLSP</sequence>
<evidence type="ECO:0000313" key="6">
    <source>
        <dbReference type="EMBL" id="QXN94060.1"/>
    </source>
</evidence>
<evidence type="ECO:0000256" key="2">
    <source>
        <dbReference type="ARBA" id="ARBA00023125"/>
    </source>
</evidence>
<evidence type="ECO:0000256" key="3">
    <source>
        <dbReference type="ARBA" id="ARBA00023163"/>
    </source>
</evidence>
<dbReference type="RefSeq" id="WP_218476483.1">
    <property type="nucleotide sequence ID" value="NZ_BAABJN010000018.1"/>
</dbReference>
<reference evidence="6 7" key="1">
    <citation type="submission" date="2021-07" db="EMBL/GenBank/DDBJ databases">
        <title>Whole Genome Sequence of Nocardia Iowensis.</title>
        <authorList>
            <person name="Lamm A."/>
            <person name="Collins-Fairclough A.M."/>
            <person name="Bunk B."/>
            <person name="Sproer C."/>
        </authorList>
    </citation>
    <scope>NUCLEOTIDE SEQUENCE [LARGE SCALE GENOMIC DNA]</scope>
    <source>
        <strain evidence="6 7">NRRL 5646</strain>
    </source>
</reference>
<dbReference type="Pfam" id="PF00440">
    <property type="entry name" value="TetR_N"/>
    <property type="match status" value="1"/>
</dbReference>
<gene>
    <name evidence="6" type="ORF">KV110_13940</name>
</gene>
<dbReference type="PROSITE" id="PS50977">
    <property type="entry name" value="HTH_TETR_2"/>
    <property type="match status" value="1"/>
</dbReference>
<evidence type="ECO:0000256" key="1">
    <source>
        <dbReference type="ARBA" id="ARBA00023015"/>
    </source>
</evidence>
<accession>A0ABX8RWM2</accession>
<keyword evidence="3" id="KW-0804">Transcription</keyword>
<organism evidence="6 7">
    <name type="scientific">Nocardia iowensis</name>
    <dbReference type="NCBI Taxonomy" id="204891"/>
    <lineage>
        <taxon>Bacteria</taxon>
        <taxon>Bacillati</taxon>
        <taxon>Actinomycetota</taxon>
        <taxon>Actinomycetes</taxon>
        <taxon>Mycobacteriales</taxon>
        <taxon>Nocardiaceae</taxon>
        <taxon>Nocardia</taxon>
    </lineage>
</organism>
<feature type="DNA-binding region" description="H-T-H motif" evidence="4">
    <location>
        <begin position="57"/>
        <end position="76"/>
    </location>
</feature>
<proteinExistence type="predicted"/>
<dbReference type="Proteomes" id="UP000694257">
    <property type="component" value="Chromosome"/>
</dbReference>
<dbReference type="InterPro" id="IPR001647">
    <property type="entry name" value="HTH_TetR"/>
</dbReference>
<protein>
    <submittedName>
        <fullName evidence="6">TetR/AcrR family transcriptional regulator</fullName>
    </submittedName>
</protein>
<name>A0ABX8RWM2_NOCIO</name>
<keyword evidence="2 4" id="KW-0238">DNA-binding</keyword>
<dbReference type="InterPro" id="IPR050109">
    <property type="entry name" value="HTH-type_TetR-like_transc_reg"/>
</dbReference>
<dbReference type="PANTHER" id="PTHR30055:SF234">
    <property type="entry name" value="HTH-TYPE TRANSCRIPTIONAL REGULATOR BETI"/>
    <property type="match status" value="1"/>
</dbReference>
<dbReference type="EMBL" id="CP078145">
    <property type="protein sequence ID" value="QXN94060.1"/>
    <property type="molecule type" value="Genomic_DNA"/>
</dbReference>
<evidence type="ECO:0000313" key="7">
    <source>
        <dbReference type="Proteomes" id="UP000694257"/>
    </source>
</evidence>
<evidence type="ECO:0000256" key="4">
    <source>
        <dbReference type="PROSITE-ProRule" id="PRU00335"/>
    </source>
</evidence>